<keyword evidence="6" id="KW-0539">Nucleus</keyword>
<name>A0ABQ7SCD4_9ACAR</name>
<dbReference type="Pfam" id="PF21151">
    <property type="entry name" value="CSN1_C"/>
    <property type="match status" value="1"/>
</dbReference>
<gene>
    <name evidence="9" type="primary">csn1</name>
    <name evidence="9" type="ORF">GZH46_00353</name>
</gene>
<dbReference type="InterPro" id="IPR045135">
    <property type="entry name" value="Rpn7_N"/>
</dbReference>
<evidence type="ECO:0000256" key="3">
    <source>
        <dbReference type="ARBA" id="ARBA00008793"/>
    </source>
</evidence>
<evidence type="ECO:0000259" key="8">
    <source>
        <dbReference type="PROSITE" id="PS50250"/>
    </source>
</evidence>
<evidence type="ECO:0000256" key="1">
    <source>
        <dbReference type="ARBA" id="ARBA00004123"/>
    </source>
</evidence>
<protein>
    <submittedName>
        <fullName evidence="9">COP9 signalosome complex subunit 1</fullName>
    </submittedName>
</protein>
<dbReference type="Pfam" id="PF01399">
    <property type="entry name" value="PCI"/>
    <property type="match status" value="1"/>
</dbReference>
<dbReference type="InterPro" id="IPR000717">
    <property type="entry name" value="PCI_dom"/>
</dbReference>
<accession>A0ABQ7SCD4</accession>
<dbReference type="PANTHER" id="PTHR14145:SF2">
    <property type="entry name" value="COP9 SIGNALOSOME COMPLEX SUBUNIT 1"/>
    <property type="match status" value="1"/>
</dbReference>
<dbReference type="InterPro" id="IPR019585">
    <property type="entry name" value="Rpn7/CSN1"/>
</dbReference>
<evidence type="ECO:0000313" key="10">
    <source>
        <dbReference type="Proteomes" id="UP000825002"/>
    </source>
</evidence>
<evidence type="ECO:0000256" key="5">
    <source>
        <dbReference type="ARBA" id="ARBA00022790"/>
    </source>
</evidence>
<evidence type="ECO:0000256" key="7">
    <source>
        <dbReference type="SAM" id="MobiDB-lite"/>
    </source>
</evidence>
<comment type="similarity">
    <text evidence="3">Belongs to the CSN1 family.</text>
</comment>
<dbReference type="PANTHER" id="PTHR14145">
    <property type="entry name" value="26S PROTESOME SUBUNIT 6"/>
    <property type="match status" value="1"/>
</dbReference>
<keyword evidence="10" id="KW-1185">Reference proteome</keyword>
<dbReference type="Pfam" id="PF10602">
    <property type="entry name" value="RPN7"/>
    <property type="match status" value="1"/>
</dbReference>
<reference evidence="9 10" key="1">
    <citation type="submission" date="2020-10" db="EMBL/GenBank/DDBJ databases">
        <authorList>
            <person name="Klimov P.B."/>
            <person name="Dyachkov S.M."/>
            <person name="Chetverikov P.E."/>
        </authorList>
    </citation>
    <scope>NUCLEOTIDE SEQUENCE [LARGE SCALE GENOMIC DNA]</scope>
    <source>
        <strain evidence="9">BMOC 18-1129-001#AD2665</strain>
        <tissue evidence="9">Entire mites</tissue>
    </source>
</reference>
<dbReference type="SUPFAM" id="SSF46785">
    <property type="entry name" value="Winged helix' DNA-binding domain"/>
    <property type="match status" value="1"/>
</dbReference>
<feature type="region of interest" description="Disordered" evidence="7">
    <location>
        <begin position="456"/>
        <end position="485"/>
    </location>
</feature>
<evidence type="ECO:0000256" key="6">
    <source>
        <dbReference type="ARBA" id="ARBA00023242"/>
    </source>
</evidence>
<evidence type="ECO:0000256" key="4">
    <source>
        <dbReference type="ARBA" id="ARBA00022490"/>
    </source>
</evidence>
<dbReference type="EMBL" id="JAIFTH010000034">
    <property type="protein sequence ID" value="KAG9511083.1"/>
    <property type="molecule type" value="Genomic_DNA"/>
</dbReference>
<organism evidence="9 10">
    <name type="scientific">Fragariocoptes setiger</name>
    <dbReference type="NCBI Taxonomy" id="1670756"/>
    <lineage>
        <taxon>Eukaryota</taxon>
        <taxon>Metazoa</taxon>
        <taxon>Ecdysozoa</taxon>
        <taxon>Arthropoda</taxon>
        <taxon>Chelicerata</taxon>
        <taxon>Arachnida</taxon>
        <taxon>Acari</taxon>
        <taxon>Acariformes</taxon>
        <taxon>Trombidiformes</taxon>
        <taxon>Prostigmata</taxon>
        <taxon>Eupodina</taxon>
        <taxon>Eriophyoidea</taxon>
        <taxon>Phytoptidae</taxon>
        <taxon>Fragariocoptes</taxon>
    </lineage>
</organism>
<dbReference type="Proteomes" id="UP000825002">
    <property type="component" value="Unassembled WGS sequence"/>
</dbReference>
<keyword evidence="5" id="KW-0736">Signalosome</keyword>
<sequence>MFSRLPLQMAASNCEPMQIDYDDNESDISHSDSADDTGQQPIQYVETASLDLEAYANNYHGLAKIQRLEFIATRCPPLRVDALKMAIQYVKTRTCNVSTYNRLFKMLQESTASDTSGQMPQPDQNWVETTLKKAALKLEKLDNDLKNYRSNSIKESIRRGHDELGDHYLDCGDLQNALKCYSRSRDYCTTTKNTLAMCVNIVRVGILLQNWPTVSTYVAKAEATADFANSPGVATKIHCAAGLFELSQRKYKKAAKHFLSTNADHFQGADDILCPNNIAIYGGLCALATYDRQELLKNVINSPSFKQFFELEPNLREAANKFYESNYATCLSILAELKDILLLDIYLSSHVDRLYTMIRNRALVQYFSPYSSARMDTMAAAFNTTTSSLEEEVMHLILDGLIQARIDSHNKILFARDVDQRTVTFENAIRIGKEWQKRTKALILRAAILKSGLQVKSARPGNPISSAAAANSSSSASTTNQEVAP</sequence>
<evidence type="ECO:0000313" key="9">
    <source>
        <dbReference type="EMBL" id="KAG9511083.1"/>
    </source>
</evidence>
<dbReference type="InterPro" id="IPR036390">
    <property type="entry name" value="WH_DNA-bd_sf"/>
</dbReference>
<feature type="compositionally biased region" description="Low complexity" evidence="7">
    <location>
        <begin position="465"/>
        <end position="485"/>
    </location>
</feature>
<dbReference type="SMART" id="SM00088">
    <property type="entry name" value="PINT"/>
    <property type="match status" value="1"/>
</dbReference>
<feature type="region of interest" description="Disordered" evidence="7">
    <location>
        <begin position="16"/>
        <end position="40"/>
    </location>
</feature>
<comment type="caution">
    <text evidence="9">The sequence shown here is derived from an EMBL/GenBank/DDBJ whole genome shotgun (WGS) entry which is preliminary data.</text>
</comment>
<evidence type="ECO:0000256" key="2">
    <source>
        <dbReference type="ARBA" id="ARBA00004496"/>
    </source>
</evidence>
<dbReference type="InterPro" id="IPR048624">
    <property type="entry name" value="CSN1_C"/>
</dbReference>
<comment type="subcellular location">
    <subcellularLocation>
        <location evidence="2">Cytoplasm</location>
    </subcellularLocation>
    <subcellularLocation>
        <location evidence="1">Nucleus</location>
    </subcellularLocation>
</comment>
<feature type="non-terminal residue" evidence="9">
    <location>
        <position position="1"/>
    </location>
</feature>
<dbReference type="PROSITE" id="PS50250">
    <property type="entry name" value="PCI"/>
    <property type="match status" value="1"/>
</dbReference>
<proteinExistence type="inferred from homology"/>
<dbReference type="Gene3D" id="1.25.40.570">
    <property type="match status" value="1"/>
</dbReference>
<feature type="domain" description="PCI" evidence="8">
    <location>
        <begin position="250"/>
        <end position="420"/>
    </location>
</feature>
<keyword evidence="4" id="KW-0963">Cytoplasm</keyword>